<gene>
    <name evidence="1" type="ORF">PAESOLCIP111_02552</name>
</gene>
<keyword evidence="2" id="KW-1185">Reference proteome</keyword>
<reference evidence="1" key="1">
    <citation type="submission" date="2021-06" db="EMBL/GenBank/DDBJ databases">
        <authorList>
            <person name="Criscuolo A."/>
        </authorList>
    </citation>
    <scope>NUCLEOTIDE SEQUENCE</scope>
    <source>
        <strain evidence="1">CIP111600</strain>
    </source>
</reference>
<name>A0A916K2B8_9BACL</name>
<sequence>MSTASPGGYFSPASLAWRNHLCVLPLGGRTPHDVSRWTAFDLAPYVCCTRSGKPAEPMFGGFILSGIRSRPGRFLYPMYAAFGTPADRDDWLQWIDDIFAPGHNLDALCSLADGPPFDVWVSIPYPHPQQSDFGLVGGKRLDFRTEEERYAAVAWWIDRFSDRLAGEAGLAGHIHFRGFLWPRASIDAGDEPLVKRTNHDVHAKGFQAIWLPHYGGQGALKYAQLGFDAAAVHPNYYGNAGYGVEWLDQAALFAKMTRAGFQIICGKGVLYNDTHLLDYLNHGLPEKNGYMHDALLVYQFPNQTLRDLIESRPDDYERLHAFIRGTYTKAHYPGMAY</sequence>
<evidence type="ECO:0008006" key="3">
    <source>
        <dbReference type="Google" id="ProtNLM"/>
    </source>
</evidence>
<evidence type="ECO:0000313" key="2">
    <source>
        <dbReference type="Proteomes" id="UP000693672"/>
    </source>
</evidence>
<comment type="caution">
    <text evidence="1">The sequence shown here is derived from an EMBL/GenBank/DDBJ whole genome shotgun (WGS) entry which is preliminary data.</text>
</comment>
<dbReference type="InterPro" id="IPR032329">
    <property type="entry name" value="DUF4855"/>
</dbReference>
<dbReference type="AlphaFoldDB" id="A0A916K2B8"/>
<protein>
    <recommendedName>
        <fullName evidence="3">DUF4855 domain-containing protein</fullName>
    </recommendedName>
</protein>
<proteinExistence type="predicted"/>
<dbReference type="Pfam" id="PF16147">
    <property type="entry name" value="DUF4855"/>
    <property type="match status" value="1"/>
</dbReference>
<dbReference type="RefSeq" id="WP_218092332.1">
    <property type="nucleotide sequence ID" value="NZ_CAJVAS010000009.1"/>
</dbReference>
<organism evidence="1 2">
    <name type="scientific">Paenibacillus solanacearum</name>
    <dbReference type="NCBI Taxonomy" id="2048548"/>
    <lineage>
        <taxon>Bacteria</taxon>
        <taxon>Bacillati</taxon>
        <taxon>Bacillota</taxon>
        <taxon>Bacilli</taxon>
        <taxon>Bacillales</taxon>
        <taxon>Paenibacillaceae</taxon>
        <taxon>Paenibacillus</taxon>
    </lineage>
</organism>
<accession>A0A916K2B8</accession>
<evidence type="ECO:0000313" key="1">
    <source>
        <dbReference type="EMBL" id="CAG7623700.1"/>
    </source>
</evidence>
<dbReference type="Proteomes" id="UP000693672">
    <property type="component" value="Unassembled WGS sequence"/>
</dbReference>
<dbReference type="EMBL" id="CAJVAS010000009">
    <property type="protein sequence ID" value="CAG7623700.1"/>
    <property type="molecule type" value="Genomic_DNA"/>
</dbReference>